<accession>A0A915JRU1</accession>
<name>A0A915JRU1_ROMCU</name>
<dbReference type="AlphaFoldDB" id="A0A915JRU1"/>
<organism evidence="1 2">
    <name type="scientific">Romanomermis culicivorax</name>
    <name type="common">Nematode worm</name>
    <dbReference type="NCBI Taxonomy" id="13658"/>
    <lineage>
        <taxon>Eukaryota</taxon>
        <taxon>Metazoa</taxon>
        <taxon>Ecdysozoa</taxon>
        <taxon>Nematoda</taxon>
        <taxon>Enoplea</taxon>
        <taxon>Dorylaimia</taxon>
        <taxon>Mermithida</taxon>
        <taxon>Mermithoidea</taxon>
        <taxon>Mermithidae</taxon>
        <taxon>Romanomermis</taxon>
    </lineage>
</organism>
<evidence type="ECO:0000313" key="1">
    <source>
        <dbReference type="Proteomes" id="UP000887565"/>
    </source>
</evidence>
<dbReference type="WBParaSite" id="nRc.2.0.1.t28946-RA">
    <property type="protein sequence ID" value="nRc.2.0.1.t28946-RA"/>
    <property type="gene ID" value="nRc.2.0.1.g28946"/>
</dbReference>
<keyword evidence="1" id="KW-1185">Reference proteome</keyword>
<reference evidence="2" key="1">
    <citation type="submission" date="2022-11" db="UniProtKB">
        <authorList>
            <consortium name="WormBaseParasite"/>
        </authorList>
    </citation>
    <scope>IDENTIFICATION</scope>
</reference>
<proteinExistence type="predicted"/>
<dbReference type="Proteomes" id="UP000887565">
    <property type="component" value="Unplaced"/>
</dbReference>
<sequence length="68" mass="7445">MQQFRRCLESLDRLPGRLFNYPALEGFCTACGLRPVKALSTTPINSGYPSDLKGSPWSGLGSKTVVVR</sequence>
<evidence type="ECO:0000313" key="2">
    <source>
        <dbReference type="WBParaSite" id="nRc.2.0.1.t28946-RA"/>
    </source>
</evidence>
<protein>
    <submittedName>
        <fullName evidence="2">Uncharacterized protein</fullName>
    </submittedName>
</protein>